<name>A0A0P1G2Q8_9RHOB</name>
<comment type="subcellular location">
    <subcellularLocation>
        <location evidence="9">Cell inner membrane</location>
        <topology evidence="9">Single-pass type II membrane protein</topology>
    </subcellularLocation>
    <subcellularLocation>
        <location evidence="1">Membrane</location>
    </subcellularLocation>
    <text evidence="9">Localizes to the division septum.</text>
</comment>
<keyword evidence="12" id="KW-1185">Reference proteome</keyword>
<comment type="function">
    <text evidence="9">Essential cell division protein.</text>
</comment>
<reference evidence="11 12" key="1">
    <citation type="submission" date="2015-09" db="EMBL/GenBank/DDBJ databases">
        <authorList>
            <consortium name="Swine Surveillance"/>
        </authorList>
    </citation>
    <scope>NUCLEOTIDE SEQUENCE [LARGE SCALE GENOMIC DNA]</scope>
    <source>
        <strain evidence="11 12">CECT 7648</strain>
    </source>
</reference>
<evidence type="ECO:0000256" key="3">
    <source>
        <dbReference type="ARBA" id="ARBA00022519"/>
    </source>
</evidence>
<keyword evidence="2 9" id="KW-1003">Cell membrane</keyword>
<dbReference type="AlphaFoldDB" id="A0A0P1G2Q8"/>
<comment type="similarity">
    <text evidence="9">Belongs to the FtsQ/DivIB family. FtsQ subfamily.</text>
</comment>
<dbReference type="Gene3D" id="3.40.50.11690">
    <property type="entry name" value="Cell division protein FtsQ/DivIB"/>
    <property type="match status" value="1"/>
</dbReference>
<keyword evidence="6 9" id="KW-1133">Transmembrane helix</keyword>
<dbReference type="InterPro" id="IPR005548">
    <property type="entry name" value="Cell_div_FtsQ/DivIB_C"/>
</dbReference>
<dbReference type="InterPro" id="IPR045335">
    <property type="entry name" value="FtsQ_C_sf"/>
</dbReference>
<feature type="transmembrane region" description="Helical" evidence="9">
    <location>
        <begin position="32"/>
        <end position="54"/>
    </location>
</feature>
<dbReference type="InterPro" id="IPR034746">
    <property type="entry name" value="POTRA"/>
</dbReference>
<keyword evidence="4 9" id="KW-0132">Cell division</keyword>
<dbReference type="InterPro" id="IPR026579">
    <property type="entry name" value="FtsQ"/>
</dbReference>
<keyword evidence="7 9" id="KW-0472">Membrane</keyword>
<gene>
    <name evidence="9" type="primary">ftsQ</name>
    <name evidence="11" type="ORF">TRN7648_00781</name>
</gene>
<protein>
    <recommendedName>
        <fullName evidence="9">Cell division protein FtsQ</fullName>
    </recommendedName>
</protein>
<accession>A0A0P1G2Q8</accession>
<keyword evidence="5 9" id="KW-0812">Transmembrane</keyword>
<evidence type="ECO:0000313" key="11">
    <source>
        <dbReference type="EMBL" id="CUH76102.1"/>
    </source>
</evidence>
<keyword evidence="8 9" id="KW-0131">Cell cycle</keyword>
<dbReference type="PROSITE" id="PS51779">
    <property type="entry name" value="POTRA"/>
    <property type="match status" value="1"/>
</dbReference>
<sequence>MRPMTDGPQMARIDPKGTRLKYRMERLMLTPLFRFSLRVVLPFTLAAGSVGLWFSSDSNREAFGAMVNDVRATIESRPEFQVNLMAVDGASDVVAAAVREELSITFPISSFDLNLEELQDTIASLDPVKQAEVRIRQGGVLHVDITERRPSVLWRGQDGLQLLDAKGILVGPAAARAQYAQLPVIAGEGAEDAVAEALRLYAVTGPIRSRLRGFERMSARRWDVVLDRDQRIMLPDTGAVQALERIIAMDQAVDMLSRDLTVVDLRLPRRPTIRMSQNATQEMWRIKAIEAGGVQKQ</sequence>
<evidence type="ECO:0000256" key="1">
    <source>
        <dbReference type="ARBA" id="ARBA00004370"/>
    </source>
</evidence>
<feature type="domain" description="POTRA" evidence="10">
    <location>
        <begin position="80"/>
        <end position="148"/>
    </location>
</feature>
<keyword evidence="3 9" id="KW-0997">Cell inner membrane</keyword>
<dbReference type="GO" id="GO:0043093">
    <property type="term" value="P:FtsZ-dependent cytokinesis"/>
    <property type="evidence" value="ECO:0007669"/>
    <property type="project" value="UniProtKB-UniRule"/>
</dbReference>
<evidence type="ECO:0000256" key="7">
    <source>
        <dbReference type="ARBA" id="ARBA00023136"/>
    </source>
</evidence>
<proteinExistence type="inferred from homology"/>
<dbReference type="Pfam" id="PF08478">
    <property type="entry name" value="POTRA_1"/>
    <property type="match status" value="1"/>
</dbReference>
<dbReference type="Proteomes" id="UP000054935">
    <property type="component" value="Unassembled WGS sequence"/>
</dbReference>
<dbReference type="STRING" id="441103.TRN7648_00781"/>
<dbReference type="GO" id="GO:0090529">
    <property type="term" value="P:cell septum assembly"/>
    <property type="evidence" value="ECO:0007669"/>
    <property type="project" value="InterPro"/>
</dbReference>
<dbReference type="EMBL" id="CYSE01000001">
    <property type="protein sequence ID" value="CUH76102.1"/>
    <property type="molecule type" value="Genomic_DNA"/>
</dbReference>
<evidence type="ECO:0000256" key="5">
    <source>
        <dbReference type="ARBA" id="ARBA00022692"/>
    </source>
</evidence>
<evidence type="ECO:0000256" key="6">
    <source>
        <dbReference type="ARBA" id="ARBA00022989"/>
    </source>
</evidence>
<evidence type="ECO:0000256" key="8">
    <source>
        <dbReference type="ARBA" id="ARBA00023306"/>
    </source>
</evidence>
<dbReference type="PANTHER" id="PTHR35851:SF1">
    <property type="entry name" value="CELL DIVISION PROTEIN FTSQ"/>
    <property type="match status" value="1"/>
</dbReference>
<evidence type="ECO:0000313" key="12">
    <source>
        <dbReference type="Proteomes" id="UP000054935"/>
    </source>
</evidence>
<evidence type="ECO:0000256" key="4">
    <source>
        <dbReference type="ARBA" id="ARBA00022618"/>
    </source>
</evidence>
<evidence type="ECO:0000259" key="10">
    <source>
        <dbReference type="PROSITE" id="PS51779"/>
    </source>
</evidence>
<dbReference type="HAMAP" id="MF_00911">
    <property type="entry name" value="FtsQ_subfam"/>
    <property type="match status" value="1"/>
</dbReference>
<dbReference type="RefSeq" id="WP_058246292.1">
    <property type="nucleotide sequence ID" value="NZ_CYSE01000001.1"/>
</dbReference>
<dbReference type="PANTHER" id="PTHR35851">
    <property type="entry name" value="CELL DIVISION PROTEIN FTSQ"/>
    <property type="match status" value="1"/>
</dbReference>
<dbReference type="GO" id="GO:0032153">
    <property type="term" value="C:cell division site"/>
    <property type="evidence" value="ECO:0007669"/>
    <property type="project" value="UniProtKB-UniRule"/>
</dbReference>
<dbReference type="Pfam" id="PF03799">
    <property type="entry name" value="FtsQ_DivIB_C"/>
    <property type="match status" value="1"/>
</dbReference>
<dbReference type="GO" id="GO:0005886">
    <property type="term" value="C:plasma membrane"/>
    <property type="evidence" value="ECO:0007669"/>
    <property type="project" value="UniProtKB-SubCell"/>
</dbReference>
<dbReference type="InterPro" id="IPR013685">
    <property type="entry name" value="POTRA_FtsQ_type"/>
</dbReference>
<organism evidence="11 12">
    <name type="scientific">Tropicibacter naphthalenivorans</name>
    <dbReference type="NCBI Taxonomy" id="441103"/>
    <lineage>
        <taxon>Bacteria</taxon>
        <taxon>Pseudomonadati</taxon>
        <taxon>Pseudomonadota</taxon>
        <taxon>Alphaproteobacteria</taxon>
        <taxon>Rhodobacterales</taxon>
        <taxon>Roseobacteraceae</taxon>
        <taxon>Tropicibacter</taxon>
    </lineage>
</organism>
<evidence type="ECO:0000256" key="9">
    <source>
        <dbReference type="HAMAP-Rule" id="MF_00911"/>
    </source>
</evidence>
<evidence type="ECO:0000256" key="2">
    <source>
        <dbReference type="ARBA" id="ARBA00022475"/>
    </source>
</evidence>